<evidence type="ECO:0000256" key="4">
    <source>
        <dbReference type="SAM" id="SignalP"/>
    </source>
</evidence>
<dbReference type="AlphaFoldDB" id="A0A9N9S1Y4"/>
<name>A0A9N9S1Y4_9DIPT</name>
<dbReference type="PANTHER" id="PTHR24369">
    <property type="entry name" value="ANTIGEN BSP, PUTATIVE-RELATED"/>
    <property type="match status" value="1"/>
</dbReference>
<dbReference type="EMBL" id="OU895879">
    <property type="protein sequence ID" value="CAG9806714.1"/>
    <property type="molecule type" value="Genomic_DNA"/>
</dbReference>
<dbReference type="OrthoDB" id="2013775at2759"/>
<evidence type="ECO:0000256" key="3">
    <source>
        <dbReference type="ARBA" id="ARBA00022737"/>
    </source>
</evidence>
<dbReference type="SUPFAM" id="SSF52058">
    <property type="entry name" value="L domain-like"/>
    <property type="match status" value="1"/>
</dbReference>
<evidence type="ECO:0000313" key="5">
    <source>
        <dbReference type="EMBL" id="CAG9806714.1"/>
    </source>
</evidence>
<reference evidence="5" key="1">
    <citation type="submission" date="2022-01" db="EMBL/GenBank/DDBJ databases">
        <authorList>
            <person name="King R."/>
        </authorList>
    </citation>
    <scope>NUCLEOTIDE SEQUENCE</scope>
</reference>
<reference evidence="5" key="2">
    <citation type="submission" date="2022-10" db="EMBL/GenBank/DDBJ databases">
        <authorList>
            <consortium name="ENA_rothamsted_submissions"/>
            <consortium name="culmorum"/>
            <person name="King R."/>
        </authorList>
    </citation>
    <scope>NUCLEOTIDE SEQUENCE</scope>
</reference>
<dbReference type="PROSITE" id="PS51450">
    <property type="entry name" value="LRR"/>
    <property type="match status" value="2"/>
</dbReference>
<feature type="signal peptide" evidence="4">
    <location>
        <begin position="1"/>
        <end position="20"/>
    </location>
</feature>
<evidence type="ECO:0000256" key="1">
    <source>
        <dbReference type="ARBA" id="ARBA00022614"/>
    </source>
</evidence>
<dbReference type="InterPro" id="IPR001611">
    <property type="entry name" value="Leu-rich_rpt"/>
</dbReference>
<keyword evidence="1" id="KW-0433">Leucine-rich repeat</keyword>
<protein>
    <submittedName>
        <fullName evidence="5">Uncharacterized protein</fullName>
    </submittedName>
</protein>
<organism evidence="5 6">
    <name type="scientific">Chironomus riparius</name>
    <dbReference type="NCBI Taxonomy" id="315576"/>
    <lineage>
        <taxon>Eukaryota</taxon>
        <taxon>Metazoa</taxon>
        <taxon>Ecdysozoa</taxon>
        <taxon>Arthropoda</taxon>
        <taxon>Hexapoda</taxon>
        <taxon>Insecta</taxon>
        <taxon>Pterygota</taxon>
        <taxon>Neoptera</taxon>
        <taxon>Endopterygota</taxon>
        <taxon>Diptera</taxon>
        <taxon>Nematocera</taxon>
        <taxon>Chironomoidea</taxon>
        <taxon>Chironomidae</taxon>
        <taxon>Chironominae</taxon>
        <taxon>Chironomus</taxon>
    </lineage>
</organism>
<dbReference type="Proteomes" id="UP001153620">
    <property type="component" value="Chromosome 3"/>
</dbReference>
<keyword evidence="2 4" id="KW-0732">Signal</keyword>
<gene>
    <name evidence="5" type="ORF">CHIRRI_LOCUS9569</name>
</gene>
<dbReference type="InterPro" id="IPR032675">
    <property type="entry name" value="LRR_dom_sf"/>
</dbReference>
<dbReference type="InterPro" id="IPR050541">
    <property type="entry name" value="LRR_TM_domain-containing"/>
</dbReference>
<keyword evidence="3" id="KW-0677">Repeat</keyword>
<dbReference type="InterPro" id="IPR003591">
    <property type="entry name" value="Leu-rich_rpt_typical-subtyp"/>
</dbReference>
<accession>A0A9N9S1Y4</accession>
<keyword evidence="6" id="KW-1185">Reference proteome</keyword>
<dbReference type="PANTHER" id="PTHR24369:SF210">
    <property type="entry name" value="CHAOPTIN-RELATED"/>
    <property type="match status" value="1"/>
</dbReference>
<dbReference type="Pfam" id="PF13855">
    <property type="entry name" value="LRR_8"/>
    <property type="match status" value="1"/>
</dbReference>
<evidence type="ECO:0000313" key="6">
    <source>
        <dbReference type="Proteomes" id="UP001153620"/>
    </source>
</evidence>
<dbReference type="SMART" id="SM00369">
    <property type="entry name" value="LRR_TYP"/>
    <property type="match status" value="2"/>
</dbReference>
<proteinExistence type="predicted"/>
<dbReference type="Gene3D" id="3.80.10.10">
    <property type="entry name" value="Ribonuclease Inhibitor"/>
    <property type="match status" value="1"/>
</dbReference>
<evidence type="ECO:0000256" key="2">
    <source>
        <dbReference type="ARBA" id="ARBA00022729"/>
    </source>
</evidence>
<dbReference type="GO" id="GO:0005886">
    <property type="term" value="C:plasma membrane"/>
    <property type="evidence" value="ECO:0007669"/>
    <property type="project" value="TreeGrafter"/>
</dbReference>
<sequence length="276" mass="32048">MSTVNLIVLILLNLLLQSHAEDYRDIQLTCKKNFYITDCEILDDISELETTKVVNVAAPDEKVKLEKYFRVSNKSFPINMPIGIGELFPNLELLSIVLSPLKFIKRRNFASMEKLTTLDLRYNKIEKVPSKTFYDLPKLTTLNLSGNSIKFLHLDLFLNNPELEEFAAAKNEIKKLSFQTFQKSLKLKRFNVSFNNFQSISFDFTKLPNLTDVVFKNSFECNFEFKIDRNDHADCTHERCTHNLKRFQFWIEKYCAVVSELTGDEDDSPGPDSEKD</sequence>
<feature type="chain" id="PRO_5040415528" evidence="4">
    <location>
        <begin position="21"/>
        <end position="276"/>
    </location>
</feature>